<proteinExistence type="predicted"/>
<dbReference type="AlphaFoldDB" id="A0A1H0SYW1"/>
<accession>A0A1H0SYW1</accession>
<organism evidence="1 2">
    <name type="scientific">Actinokineospora alba</name>
    <dbReference type="NCBI Taxonomy" id="504798"/>
    <lineage>
        <taxon>Bacteria</taxon>
        <taxon>Bacillati</taxon>
        <taxon>Actinomycetota</taxon>
        <taxon>Actinomycetes</taxon>
        <taxon>Pseudonocardiales</taxon>
        <taxon>Pseudonocardiaceae</taxon>
        <taxon>Actinokineospora</taxon>
    </lineage>
</organism>
<protein>
    <submittedName>
        <fullName evidence="1">Uncharacterized protein</fullName>
    </submittedName>
</protein>
<dbReference type="STRING" id="504798.SAMN05421871_11857"/>
<dbReference type="EMBL" id="FNJB01000009">
    <property type="protein sequence ID" value="SDP46418.1"/>
    <property type="molecule type" value="Genomic_DNA"/>
</dbReference>
<evidence type="ECO:0000313" key="2">
    <source>
        <dbReference type="Proteomes" id="UP000199651"/>
    </source>
</evidence>
<dbReference type="Proteomes" id="UP000199651">
    <property type="component" value="Unassembled WGS sequence"/>
</dbReference>
<evidence type="ECO:0000313" key="1">
    <source>
        <dbReference type="EMBL" id="SDP46418.1"/>
    </source>
</evidence>
<sequence length="94" mass="10059">MTAVDNSGIVPILLVRLRPGPGVRETQRVVHVVPVPETDGVLPDVLTAWCAFKIQPGAAEVLERFAGMPCERCLAKAPTPEGKRLGEAMRGAFP</sequence>
<reference evidence="2" key="1">
    <citation type="submission" date="2016-10" db="EMBL/GenBank/DDBJ databases">
        <authorList>
            <person name="Varghese N."/>
            <person name="Submissions S."/>
        </authorList>
    </citation>
    <scope>NUCLEOTIDE SEQUENCE [LARGE SCALE GENOMIC DNA]</scope>
    <source>
        <strain evidence="2">IBRC-M 10655</strain>
    </source>
</reference>
<name>A0A1H0SYW1_9PSEU</name>
<gene>
    <name evidence="1" type="ORF">SAMN05192558_109147</name>
</gene>
<keyword evidence="2" id="KW-1185">Reference proteome</keyword>
<dbReference type="OrthoDB" id="3625434at2"/>